<dbReference type="Pfam" id="PF00389">
    <property type="entry name" value="2-Hacid_dh"/>
    <property type="match status" value="1"/>
</dbReference>
<dbReference type="EMBL" id="FNYW01000015">
    <property type="protein sequence ID" value="SEI73502.1"/>
    <property type="molecule type" value="Genomic_DNA"/>
</dbReference>
<feature type="domain" description="D-isomer specific 2-hydroxyacid dehydrogenase catalytic" evidence="5">
    <location>
        <begin position="36"/>
        <end position="302"/>
    </location>
</feature>
<dbReference type="GO" id="GO:0016616">
    <property type="term" value="F:oxidoreductase activity, acting on the CH-OH group of donors, NAD or NADP as acceptor"/>
    <property type="evidence" value="ECO:0007669"/>
    <property type="project" value="InterPro"/>
</dbReference>
<dbReference type="PANTHER" id="PTHR43333">
    <property type="entry name" value="2-HACID_DH_C DOMAIN-CONTAINING PROTEIN"/>
    <property type="match status" value="1"/>
</dbReference>
<dbReference type="Pfam" id="PF02826">
    <property type="entry name" value="2-Hacid_dh_C"/>
    <property type="match status" value="1"/>
</dbReference>
<evidence type="ECO:0000313" key="8">
    <source>
        <dbReference type="Proteomes" id="UP000198564"/>
    </source>
</evidence>
<dbReference type="InterPro" id="IPR006139">
    <property type="entry name" value="D-isomer_2_OHA_DH_cat_dom"/>
</dbReference>
<sequence length="316" mass="35501">MPDKILTYISLEDDQRMKIKEIAPAYDIVESISEVKDNAEIKAVLGWNEKEMTELIDDTKNRLQWIQLTSAGVDYVDLNKLEKQGVTLTSASGIHENAIAESIMGMILNYTRKIGYSLIQQRQKNWSPTENLMVTNQKTMLIVGAGSIGKQTGKVAQAFGMKTIGVNRSGEMVDYMNELVTQNQLLDVLPKADFIVNILPLTDETKNLFDLEKFKQMKSSAVFVNVGRGESVVTEDLLLALNKQFIAYAALDVVDEEPLPESHPIFEREDVLLTPHIAGKFEGYNAAVFPIFIENLRQFKEGNTPEINKVDYEAGY</sequence>
<keyword evidence="8" id="KW-1185">Reference proteome</keyword>
<dbReference type="Proteomes" id="UP000198564">
    <property type="component" value="Unassembled WGS sequence"/>
</dbReference>
<keyword evidence="3" id="KW-0520">NAD</keyword>
<evidence type="ECO:0000256" key="4">
    <source>
        <dbReference type="RuleBase" id="RU003719"/>
    </source>
</evidence>
<evidence type="ECO:0000259" key="5">
    <source>
        <dbReference type="Pfam" id="PF00389"/>
    </source>
</evidence>
<evidence type="ECO:0000259" key="6">
    <source>
        <dbReference type="Pfam" id="PF02826"/>
    </source>
</evidence>
<reference evidence="8" key="1">
    <citation type="submission" date="2016-10" db="EMBL/GenBank/DDBJ databases">
        <authorList>
            <person name="Varghese N."/>
            <person name="Submissions S."/>
        </authorList>
    </citation>
    <scope>NUCLEOTIDE SEQUENCE [LARGE SCALE GENOMIC DNA]</scope>
    <source>
        <strain evidence="8">DSM 25751</strain>
    </source>
</reference>
<dbReference type="SUPFAM" id="SSF52283">
    <property type="entry name" value="Formate/glycerate dehydrogenase catalytic domain-like"/>
    <property type="match status" value="1"/>
</dbReference>
<dbReference type="InterPro" id="IPR006140">
    <property type="entry name" value="D-isomer_DH_NAD-bd"/>
</dbReference>
<dbReference type="Gene3D" id="3.40.50.720">
    <property type="entry name" value="NAD(P)-binding Rossmann-like Domain"/>
    <property type="match status" value="2"/>
</dbReference>
<dbReference type="RefSeq" id="WP_091634315.1">
    <property type="nucleotide sequence ID" value="NZ_FNYW01000015.1"/>
</dbReference>
<dbReference type="OrthoDB" id="9805416at2"/>
<evidence type="ECO:0000256" key="1">
    <source>
        <dbReference type="ARBA" id="ARBA00005854"/>
    </source>
</evidence>
<keyword evidence="2 4" id="KW-0560">Oxidoreductase</keyword>
<dbReference type="AlphaFoldDB" id="A0A1H6TCG3"/>
<comment type="similarity">
    <text evidence="1 4">Belongs to the D-isomer specific 2-hydroxyacid dehydrogenase family.</text>
</comment>
<accession>A0A1H6TCG3</accession>
<dbReference type="InterPro" id="IPR036291">
    <property type="entry name" value="NAD(P)-bd_dom_sf"/>
</dbReference>
<dbReference type="STRING" id="1130080.SAMN04488113_1155"/>
<evidence type="ECO:0000313" key="7">
    <source>
        <dbReference type="EMBL" id="SEI73502.1"/>
    </source>
</evidence>
<protein>
    <submittedName>
        <fullName evidence="7">Phosphoglycerate dehydrogenase</fullName>
    </submittedName>
</protein>
<dbReference type="SUPFAM" id="SSF51735">
    <property type="entry name" value="NAD(P)-binding Rossmann-fold domains"/>
    <property type="match status" value="1"/>
</dbReference>
<dbReference type="GO" id="GO:0051287">
    <property type="term" value="F:NAD binding"/>
    <property type="evidence" value="ECO:0007669"/>
    <property type="project" value="InterPro"/>
</dbReference>
<dbReference type="PANTHER" id="PTHR43333:SF1">
    <property type="entry name" value="D-ISOMER SPECIFIC 2-HYDROXYACID DEHYDROGENASE NAD-BINDING DOMAIN-CONTAINING PROTEIN"/>
    <property type="match status" value="1"/>
</dbReference>
<feature type="domain" description="D-isomer specific 2-hydroxyacid dehydrogenase NAD-binding" evidence="6">
    <location>
        <begin position="104"/>
        <end position="278"/>
    </location>
</feature>
<evidence type="ECO:0000256" key="3">
    <source>
        <dbReference type="ARBA" id="ARBA00023027"/>
    </source>
</evidence>
<organism evidence="7 8">
    <name type="scientific">Alkalibacterium gilvum</name>
    <dbReference type="NCBI Taxonomy" id="1130080"/>
    <lineage>
        <taxon>Bacteria</taxon>
        <taxon>Bacillati</taxon>
        <taxon>Bacillota</taxon>
        <taxon>Bacilli</taxon>
        <taxon>Lactobacillales</taxon>
        <taxon>Carnobacteriaceae</taxon>
        <taxon>Alkalibacterium</taxon>
    </lineage>
</organism>
<proteinExistence type="inferred from homology"/>
<gene>
    <name evidence="7" type="ORF">SAMN04488113_1155</name>
</gene>
<evidence type="ECO:0000256" key="2">
    <source>
        <dbReference type="ARBA" id="ARBA00023002"/>
    </source>
</evidence>
<name>A0A1H6TCG3_9LACT</name>